<organism evidence="1 2">
    <name type="scientific">Staphylococcus ratti</name>
    <dbReference type="NCBI Taxonomy" id="2892440"/>
    <lineage>
        <taxon>Bacteria</taxon>
        <taxon>Bacillati</taxon>
        <taxon>Bacillota</taxon>
        <taxon>Bacilli</taxon>
        <taxon>Bacillales</taxon>
        <taxon>Staphylococcaceae</taxon>
        <taxon>Staphylococcus</taxon>
    </lineage>
</organism>
<evidence type="ECO:0000313" key="2">
    <source>
        <dbReference type="Proteomes" id="UP001197626"/>
    </source>
</evidence>
<dbReference type="EMBL" id="CP086654">
    <property type="protein sequence ID" value="UEX90306.1"/>
    <property type="molecule type" value="Genomic_DNA"/>
</dbReference>
<gene>
    <name evidence="1" type="ORF">LN051_01130</name>
</gene>
<protein>
    <submittedName>
        <fullName evidence="1">Uncharacterized protein</fullName>
    </submittedName>
</protein>
<dbReference type="Proteomes" id="UP001197626">
    <property type="component" value="Chromosome"/>
</dbReference>
<accession>A0ABY3PDA5</accession>
<evidence type="ECO:0000313" key="1">
    <source>
        <dbReference type="EMBL" id="UEX90306.1"/>
    </source>
</evidence>
<dbReference type="RefSeq" id="WP_229292802.1">
    <property type="nucleotide sequence ID" value="NZ_CP086654.1"/>
</dbReference>
<reference evidence="1 2" key="1">
    <citation type="journal article" date="2022" name="Pathogens">
        <title>Staphylococcus ratti sp. nov. Isolated from a Lab Rat.</title>
        <authorList>
            <person name="Kovarovic V."/>
            <person name="Sedlacek I."/>
            <person name="Petras P."/>
            <person name="Kralova S."/>
            <person name="Maslanova I."/>
            <person name="Svec P."/>
            <person name="Neumann-Schaal M."/>
            <person name="Botka T."/>
            <person name="Gelbicova T."/>
            <person name="Stankova E."/>
            <person name="Doskar J."/>
            <person name="Pantucek R."/>
        </authorList>
    </citation>
    <scope>NUCLEOTIDE SEQUENCE [LARGE SCALE GENOMIC DNA]</scope>
    <source>
        <strain evidence="1 2">CCM 9025</strain>
    </source>
</reference>
<proteinExistence type="predicted"/>
<sequence>MQRKQLAPYKNRKVIVVGTITTVEHKSMLDIEIHWKRNVRILLKDVIVSGIEVDHLWLFERERYFERCQSMIGEEIKFKAKVIPYVKSRNGIYIESYGVERRTSIVSREVYEQRHWNQDEEDDYYYNNMDNPFKEVMD</sequence>
<keyword evidence="2" id="KW-1185">Reference proteome</keyword>
<name>A0ABY3PDA5_9STAP</name>